<keyword evidence="3" id="KW-1185">Reference proteome</keyword>
<reference evidence="2 3" key="1">
    <citation type="journal article" date="2021" name="Elife">
        <title>Chloroplast acquisition without the gene transfer in kleptoplastic sea slugs, Plakobranchus ocellatus.</title>
        <authorList>
            <person name="Maeda T."/>
            <person name="Takahashi S."/>
            <person name="Yoshida T."/>
            <person name="Shimamura S."/>
            <person name="Takaki Y."/>
            <person name="Nagai Y."/>
            <person name="Toyoda A."/>
            <person name="Suzuki Y."/>
            <person name="Arimoto A."/>
            <person name="Ishii H."/>
            <person name="Satoh N."/>
            <person name="Nishiyama T."/>
            <person name="Hasebe M."/>
            <person name="Maruyama T."/>
            <person name="Minagawa J."/>
            <person name="Obokata J."/>
            <person name="Shigenobu S."/>
        </authorList>
    </citation>
    <scope>NUCLEOTIDE SEQUENCE [LARGE SCALE GENOMIC DNA]</scope>
</reference>
<accession>A0AAV4CSR9</accession>
<dbReference type="Proteomes" id="UP000735302">
    <property type="component" value="Unassembled WGS sequence"/>
</dbReference>
<keyword evidence="1" id="KW-0812">Transmembrane</keyword>
<gene>
    <name evidence="2" type="ORF">PoB_006145200</name>
</gene>
<evidence type="ECO:0000256" key="1">
    <source>
        <dbReference type="SAM" id="Phobius"/>
    </source>
</evidence>
<feature type="transmembrane region" description="Helical" evidence="1">
    <location>
        <begin position="70"/>
        <end position="88"/>
    </location>
</feature>
<organism evidence="2 3">
    <name type="scientific">Plakobranchus ocellatus</name>
    <dbReference type="NCBI Taxonomy" id="259542"/>
    <lineage>
        <taxon>Eukaryota</taxon>
        <taxon>Metazoa</taxon>
        <taxon>Spiralia</taxon>
        <taxon>Lophotrochozoa</taxon>
        <taxon>Mollusca</taxon>
        <taxon>Gastropoda</taxon>
        <taxon>Heterobranchia</taxon>
        <taxon>Euthyneura</taxon>
        <taxon>Panpulmonata</taxon>
        <taxon>Sacoglossa</taxon>
        <taxon>Placobranchoidea</taxon>
        <taxon>Plakobranchidae</taxon>
        <taxon>Plakobranchus</taxon>
    </lineage>
</organism>
<feature type="transmembrane region" description="Helical" evidence="1">
    <location>
        <begin position="44"/>
        <end position="64"/>
    </location>
</feature>
<keyword evidence="1" id="KW-0472">Membrane</keyword>
<sequence>MRKRRNEEQKAAMGSRRLEEQFRRNGGLLSKHNAPNILFSVEQAAIGIGTVVGVGVAIGVALAVTINVATVVNVAVIFIVAVAIGVAISKRNHCKATVV</sequence>
<evidence type="ECO:0000313" key="3">
    <source>
        <dbReference type="Proteomes" id="UP000735302"/>
    </source>
</evidence>
<comment type="caution">
    <text evidence="2">The sequence shown here is derived from an EMBL/GenBank/DDBJ whole genome shotgun (WGS) entry which is preliminary data.</text>
</comment>
<evidence type="ECO:0000313" key="2">
    <source>
        <dbReference type="EMBL" id="GFO34947.1"/>
    </source>
</evidence>
<name>A0AAV4CSR9_9GAST</name>
<dbReference type="EMBL" id="BLXT01006948">
    <property type="protein sequence ID" value="GFO34947.1"/>
    <property type="molecule type" value="Genomic_DNA"/>
</dbReference>
<protein>
    <submittedName>
        <fullName evidence="2">Uncharacterized protein</fullName>
    </submittedName>
</protein>
<dbReference type="AlphaFoldDB" id="A0AAV4CSR9"/>
<proteinExistence type="predicted"/>
<keyword evidence="1" id="KW-1133">Transmembrane helix</keyword>